<dbReference type="KEGG" id="tpsc:RBB77_18735"/>
<accession>A0AAU7ZNC7</accession>
<sequence>MDTKAILDLKNQVVAKYGAWDSNNVYLEGGLYTMGAEIVGDEIKLLRVVQCVLDHTGGTVEGQRVLDLGCGEGLYSIEFARRKALCMAVEGREPRAEKVRFVKEALSLDNLSVVQDDVRNLSVEKHGEFDVVLCLGILYHLEASDLVSFAARLSEVCRKICIVDTRVALWPKTQYVCDGETYMGTWGEEHWPGDSEEVKLSRVGASLDNERNFWLSRSSIYNLLRNVGFTSVYECHIPAEPTKPGDRITFVAIKGQPCQLLSAPLMATRPLDDMPEQPHPEHSKTFDLMRNMSHHLPWKARRLGKKILGLKGGRTALRNI</sequence>
<dbReference type="EMBL" id="CP132942">
    <property type="protein sequence ID" value="XCB32457.1"/>
    <property type="molecule type" value="Genomic_DNA"/>
</dbReference>
<dbReference type="InterPro" id="IPR041698">
    <property type="entry name" value="Methyltransf_25"/>
</dbReference>
<gene>
    <name evidence="3" type="ORF">RBB77_18735</name>
</gene>
<feature type="domain" description="Methyltransferase" evidence="2">
    <location>
        <begin position="65"/>
        <end position="158"/>
    </location>
</feature>
<dbReference type="Pfam" id="PF13649">
    <property type="entry name" value="Methyltransf_25"/>
    <property type="match status" value="1"/>
</dbReference>
<dbReference type="EC" id="2.1.-.-" evidence="3"/>
<keyword evidence="3" id="KW-0489">Methyltransferase</keyword>
<dbReference type="InterPro" id="IPR029063">
    <property type="entry name" value="SAM-dependent_MTases_sf"/>
</dbReference>
<dbReference type="SUPFAM" id="SSF53335">
    <property type="entry name" value="S-adenosyl-L-methionine-dependent methyltransferases"/>
    <property type="match status" value="1"/>
</dbReference>
<dbReference type="GO" id="GO:0032259">
    <property type="term" value="P:methylation"/>
    <property type="evidence" value="ECO:0007669"/>
    <property type="project" value="UniProtKB-KW"/>
</dbReference>
<proteinExistence type="predicted"/>
<dbReference type="CDD" id="cd02440">
    <property type="entry name" value="AdoMet_MTases"/>
    <property type="match status" value="1"/>
</dbReference>
<dbReference type="PANTHER" id="PTHR43861">
    <property type="entry name" value="TRANS-ACONITATE 2-METHYLTRANSFERASE-RELATED"/>
    <property type="match status" value="1"/>
</dbReference>
<dbReference type="GO" id="GO:0008168">
    <property type="term" value="F:methyltransferase activity"/>
    <property type="evidence" value="ECO:0007669"/>
    <property type="project" value="UniProtKB-KW"/>
</dbReference>
<dbReference type="AlphaFoldDB" id="A0AAU7ZNC7"/>
<keyword evidence="1 3" id="KW-0808">Transferase</keyword>
<name>A0AAU7ZNC7_9BACT</name>
<dbReference type="Gene3D" id="3.40.50.150">
    <property type="entry name" value="Vaccinia Virus protein VP39"/>
    <property type="match status" value="1"/>
</dbReference>
<reference evidence="3" key="2">
    <citation type="journal article" date="2024" name="Environ. Microbiol.">
        <title>Genome analysis and description of Tunturibacter gen. nov. expands the diversity of Terriglobia in tundra soils.</title>
        <authorList>
            <person name="Messyasz A."/>
            <person name="Mannisto M.K."/>
            <person name="Kerkhof L.J."/>
            <person name="Haggblom M.M."/>
        </authorList>
    </citation>
    <scope>NUCLEOTIDE SEQUENCE</scope>
    <source>
        <strain evidence="3">X5P6</strain>
    </source>
</reference>
<evidence type="ECO:0000313" key="3">
    <source>
        <dbReference type="EMBL" id="XCB32457.1"/>
    </source>
</evidence>
<evidence type="ECO:0000256" key="1">
    <source>
        <dbReference type="ARBA" id="ARBA00022679"/>
    </source>
</evidence>
<dbReference type="RefSeq" id="WP_353063305.1">
    <property type="nucleotide sequence ID" value="NZ_CP132942.1"/>
</dbReference>
<protein>
    <submittedName>
        <fullName evidence="3">Class I SAM-dependent methyltransferase</fullName>
        <ecNumber evidence="3">2.1.-.-</ecNumber>
    </submittedName>
</protein>
<reference evidence="3" key="1">
    <citation type="submission" date="2023-08" db="EMBL/GenBank/DDBJ databases">
        <authorList>
            <person name="Messyasz A."/>
            <person name="Mannisto M.K."/>
            <person name="Kerkhof L.J."/>
            <person name="Haggblom M."/>
        </authorList>
    </citation>
    <scope>NUCLEOTIDE SEQUENCE</scope>
    <source>
        <strain evidence="3">X5P6</strain>
    </source>
</reference>
<evidence type="ECO:0000259" key="2">
    <source>
        <dbReference type="Pfam" id="PF13649"/>
    </source>
</evidence>
<organism evidence="3">
    <name type="scientific">Tunturiibacter psychrotolerans</name>
    <dbReference type="NCBI Taxonomy" id="3069686"/>
    <lineage>
        <taxon>Bacteria</taxon>
        <taxon>Pseudomonadati</taxon>
        <taxon>Acidobacteriota</taxon>
        <taxon>Terriglobia</taxon>
        <taxon>Terriglobales</taxon>
        <taxon>Acidobacteriaceae</taxon>
        <taxon>Tunturiibacter</taxon>
    </lineage>
</organism>